<evidence type="ECO:0000313" key="5">
    <source>
        <dbReference type="Proteomes" id="UP000760668"/>
    </source>
</evidence>
<organism evidence="4 5">
    <name type="scientific">Pseudoflavonifractor capillosus</name>
    <dbReference type="NCBI Taxonomy" id="106588"/>
    <lineage>
        <taxon>Bacteria</taxon>
        <taxon>Bacillati</taxon>
        <taxon>Bacillota</taxon>
        <taxon>Clostridia</taxon>
        <taxon>Eubacteriales</taxon>
        <taxon>Oscillospiraceae</taxon>
        <taxon>Pseudoflavonifractor</taxon>
    </lineage>
</organism>
<reference evidence="4" key="1">
    <citation type="journal article" date="2021" name="PeerJ">
        <title>Extensive microbial diversity within the chicken gut microbiome revealed by metagenomics and culture.</title>
        <authorList>
            <person name="Gilroy R."/>
            <person name="Ravi A."/>
            <person name="Getino M."/>
            <person name="Pursley I."/>
            <person name="Horton D.L."/>
            <person name="Alikhan N.F."/>
            <person name="Baker D."/>
            <person name="Gharbi K."/>
            <person name="Hall N."/>
            <person name="Watson M."/>
            <person name="Adriaenssens E.M."/>
            <person name="Foster-Nyarko E."/>
            <person name="Jarju S."/>
            <person name="Secka A."/>
            <person name="Antonio M."/>
            <person name="Oren A."/>
            <person name="Chaudhuri R.R."/>
            <person name="La Ragione R."/>
            <person name="Hildebrand F."/>
            <person name="Pallen M.J."/>
        </authorList>
    </citation>
    <scope>NUCLEOTIDE SEQUENCE</scope>
    <source>
        <strain evidence="4">CHK179-5677</strain>
    </source>
</reference>
<dbReference type="RefSeq" id="WP_295368693.1">
    <property type="nucleotide sequence ID" value="NZ_DYUC01000087.1"/>
</dbReference>
<proteinExistence type="predicted"/>
<evidence type="ECO:0000256" key="1">
    <source>
        <dbReference type="ARBA" id="ARBA00022737"/>
    </source>
</evidence>
<dbReference type="Pfam" id="PF00395">
    <property type="entry name" value="SLH"/>
    <property type="match status" value="2"/>
</dbReference>
<dbReference type="AlphaFoldDB" id="A0A921STA6"/>
<protein>
    <submittedName>
        <fullName evidence="4">S-layer homology domain-containing protein</fullName>
    </submittedName>
</protein>
<evidence type="ECO:0000256" key="2">
    <source>
        <dbReference type="SAM" id="SignalP"/>
    </source>
</evidence>
<accession>A0A921STA6</accession>
<name>A0A921STA6_9FIRM</name>
<feature type="domain" description="SLH" evidence="3">
    <location>
        <begin position="21"/>
        <end position="84"/>
    </location>
</feature>
<dbReference type="EMBL" id="DYUC01000087">
    <property type="protein sequence ID" value="HJG87097.1"/>
    <property type="molecule type" value="Genomic_DNA"/>
</dbReference>
<dbReference type="Proteomes" id="UP000760668">
    <property type="component" value="Unassembled WGS sequence"/>
</dbReference>
<evidence type="ECO:0000259" key="3">
    <source>
        <dbReference type="PROSITE" id="PS51272"/>
    </source>
</evidence>
<feature type="domain" description="SLH" evidence="3">
    <location>
        <begin position="85"/>
        <end position="148"/>
    </location>
</feature>
<sequence length="681" mass="69109">MKKRFLAAVLAALLCAGLAPSAPAAFTDVTDPETARAVEVLSGLGIVSGDGTGAYYPDSGLTRSQFCKLIVLAGGHGDSVASSAYKTLFSDVPASRWDAPYVNLAYSEGLVAGYGNGAFGPDDGVTVAQAATIALRLLGYTDADIGPFWPEDYLARAEELGLLEGISSDGDHLLTRGEAAVLLYTLLTMDTAQGAPFYEGLAARTVSSALLTGVDVTADDGTAHTVEVWTASGGVQHYAYVNAPSETLIGARGVLLLDESGRAAGFIPDGTATRTVTLASADGSGLTDGDGNAFSVPNSASVLLKGETLTWSDSWYDLRAGDTVVLCYSAAGSVEALWVRERETAAGTVLTGWYEDASPNTAAPDTITVLGAQLPVAEEGLDSLRDFSIGDKISVTLSGDGEVIAAEAASSGAPLMAGILTAGAGDTISVALSSGVTVSGALSSGSASALNGRLVRVFSPARGKLSVSALGSSDIPGDLDAAAGTLGELELSPDVTVYDQVKGSGAVEVALSDILTDTVPASSIAYAGTDSAGQVNLLVLEDVTGNCYTYGFLEKGEQTGGSGTMQYTNTTVTVDNGEANSTYITGLAFDDGAVGGVVGTGEGRVAALVELTALEGLTRADFDGSDAVAGIPIAADVKVYNAVTETWVTLSQAKAFTDTFTAWYDRDPGRGGQVRVIVAGG</sequence>
<gene>
    <name evidence="4" type="ORF">K8V01_08765</name>
</gene>
<keyword evidence="2" id="KW-0732">Signal</keyword>
<feature type="signal peptide" evidence="2">
    <location>
        <begin position="1"/>
        <end position="24"/>
    </location>
</feature>
<dbReference type="PANTHER" id="PTHR43308">
    <property type="entry name" value="OUTER MEMBRANE PROTEIN ALPHA-RELATED"/>
    <property type="match status" value="1"/>
</dbReference>
<comment type="caution">
    <text evidence="4">The sequence shown here is derived from an EMBL/GenBank/DDBJ whole genome shotgun (WGS) entry which is preliminary data.</text>
</comment>
<feature type="chain" id="PRO_5036734401" evidence="2">
    <location>
        <begin position="25"/>
        <end position="681"/>
    </location>
</feature>
<dbReference type="InterPro" id="IPR001119">
    <property type="entry name" value="SLH_dom"/>
</dbReference>
<reference evidence="4" key="2">
    <citation type="submission" date="2021-09" db="EMBL/GenBank/DDBJ databases">
        <authorList>
            <person name="Gilroy R."/>
        </authorList>
    </citation>
    <scope>NUCLEOTIDE SEQUENCE</scope>
    <source>
        <strain evidence="4">CHK179-5677</strain>
    </source>
</reference>
<keyword evidence="1" id="KW-0677">Repeat</keyword>
<dbReference type="InterPro" id="IPR051465">
    <property type="entry name" value="Cell_Envelope_Struct_Comp"/>
</dbReference>
<dbReference type="PROSITE" id="PS51272">
    <property type="entry name" value="SLH"/>
    <property type="match status" value="2"/>
</dbReference>
<evidence type="ECO:0000313" key="4">
    <source>
        <dbReference type="EMBL" id="HJG87097.1"/>
    </source>
</evidence>